<dbReference type="AlphaFoldDB" id="A0A0D1BXY1"/>
<dbReference type="GO" id="GO:0000166">
    <property type="term" value="F:nucleotide binding"/>
    <property type="evidence" value="ECO:0007669"/>
    <property type="project" value="UniProtKB-KW"/>
</dbReference>
<dbReference type="RefSeq" id="WP_043030966.1">
    <property type="nucleotide sequence ID" value="NZ_JXSU01000006.1"/>
</dbReference>
<evidence type="ECO:0000256" key="1">
    <source>
        <dbReference type="ARBA" id="ARBA00000815"/>
    </source>
</evidence>
<feature type="binding site" evidence="9">
    <location>
        <position position="8"/>
    </location>
    <ligand>
        <name>a divalent metal cation</name>
        <dbReference type="ChEBI" id="CHEBI:60240"/>
    </ligand>
</feature>
<accession>A0A0D1BXY1</accession>
<feature type="binding site" evidence="9">
    <location>
        <position position="95"/>
    </location>
    <ligand>
        <name>a divalent metal cation</name>
        <dbReference type="ChEBI" id="CHEBI:60240"/>
    </ligand>
</feature>
<dbReference type="GO" id="GO:0008253">
    <property type="term" value="F:5'-nucleotidase activity"/>
    <property type="evidence" value="ECO:0007669"/>
    <property type="project" value="UniProtKB-UniRule"/>
</dbReference>
<dbReference type="HAMAP" id="MF_00060">
    <property type="entry name" value="SurE"/>
    <property type="match status" value="1"/>
</dbReference>
<dbReference type="Pfam" id="PF01975">
    <property type="entry name" value="SurE"/>
    <property type="match status" value="1"/>
</dbReference>
<keyword evidence="5 9" id="KW-0963">Cytoplasm</keyword>
<sequence>MNILLTNDDGIEAEGINTLAELLSKYHNVTMVAPENQRSASSHSITIYEPIIVKQVKKPYNIEAYSISGTPADCVKVALDKLVPDNIDIVISGINKGLNIGNDILYSGTVSAAIEGSMYKVPSIAVSAEFIKNKKENYEIAAKYTLEILSRVKKEDLKNDVVLNLNIPFCSEEEIKGIKVCKVGNKIFNTRFSEEIDEEGNKVLKLEGDINKDIYEGTDVYYIRNKYVTLTPLHYDLTNFNILEETEELFLG</sequence>
<dbReference type="GO" id="GO:0004309">
    <property type="term" value="F:exopolyphosphatase activity"/>
    <property type="evidence" value="ECO:0007669"/>
    <property type="project" value="TreeGrafter"/>
</dbReference>
<comment type="catalytic activity">
    <reaction evidence="1 9">
        <text>a ribonucleoside 5'-phosphate + H2O = a ribonucleoside + phosphate</text>
        <dbReference type="Rhea" id="RHEA:12484"/>
        <dbReference type="ChEBI" id="CHEBI:15377"/>
        <dbReference type="ChEBI" id="CHEBI:18254"/>
        <dbReference type="ChEBI" id="CHEBI:43474"/>
        <dbReference type="ChEBI" id="CHEBI:58043"/>
        <dbReference type="EC" id="3.1.3.5"/>
    </reaction>
</comment>
<dbReference type="HOGENOM" id="CLU_045192_1_3_9"/>
<comment type="caution">
    <text evidence="11">The sequence shown here is derived from an EMBL/GenBank/DDBJ whole genome shotgun (WGS) entry which is preliminary data.</text>
</comment>
<keyword evidence="6 9" id="KW-0479">Metal-binding</keyword>
<evidence type="ECO:0000256" key="6">
    <source>
        <dbReference type="ARBA" id="ARBA00022723"/>
    </source>
</evidence>
<protein>
    <recommendedName>
        <fullName evidence="9">5'-nucleotidase SurE</fullName>
        <ecNumber evidence="9">3.1.3.5</ecNumber>
    </recommendedName>
    <alternativeName>
        <fullName evidence="9">Nucleoside 5'-monophosphate phosphohydrolase</fullName>
    </alternativeName>
</protein>
<dbReference type="SUPFAM" id="SSF64167">
    <property type="entry name" value="SurE-like"/>
    <property type="match status" value="1"/>
</dbReference>
<dbReference type="NCBIfam" id="NF010543">
    <property type="entry name" value="PRK13933.1"/>
    <property type="match status" value="1"/>
</dbReference>
<keyword evidence="7 9" id="KW-0547">Nucleotide-binding</keyword>
<dbReference type="Proteomes" id="UP000032250">
    <property type="component" value="Unassembled WGS sequence"/>
</dbReference>
<dbReference type="EMBL" id="JXSU01000006">
    <property type="protein sequence ID" value="KIS25225.1"/>
    <property type="molecule type" value="Genomic_DNA"/>
</dbReference>
<dbReference type="GO" id="GO:0046872">
    <property type="term" value="F:metal ion binding"/>
    <property type="evidence" value="ECO:0007669"/>
    <property type="project" value="UniProtKB-UniRule"/>
</dbReference>
<dbReference type="GO" id="GO:0005737">
    <property type="term" value="C:cytoplasm"/>
    <property type="evidence" value="ECO:0007669"/>
    <property type="project" value="UniProtKB-SubCell"/>
</dbReference>
<comment type="cofactor">
    <cofactor evidence="9">
        <name>a divalent metal cation</name>
        <dbReference type="ChEBI" id="CHEBI:60240"/>
    </cofactor>
    <text evidence="9">Binds 1 divalent metal cation per subunit.</text>
</comment>
<feature type="binding site" evidence="9">
    <location>
        <position position="9"/>
    </location>
    <ligand>
        <name>a divalent metal cation</name>
        <dbReference type="ChEBI" id="CHEBI:60240"/>
    </ligand>
</feature>
<feature type="domain" description="Survival protein SurE-like phosphatase/nucleotidase" evidence="10">
    <location>
        <begin position="3"/>
        <end position="188"/>
    </location>
</feature>
<dbReference type="NCBIfam" id="TIGR00087">
    <property type="entry name" value="surE"/>
    <property type="match status" value="1"/>
</dbReference>
<gene>
    <name evidence="9" type="primary">surE</name>
    <name evidence="11" type="ORF">N495_01190</name>
</gene>
<evidence type="ECO:0000256" key="2">
    <source>
        <dbReference type="ARBA" id="ARBA00001946"/>
    </source>
</evidence>
<evidence type="ECO:0000256" key="4">
    <source>
        <dbReference type="ARBA" id="ARBA00011062"/>
    </source>
</evidence>
<name>A0A0D1BXY1_CLOBO</name>
<evidence type="ECO:0000256" key="7">
    <source>
        <dbReference type="ARBA" id="ARBA00022741"/>
    </source>
</evidence>
<organism evidence="11 12">
    <name type="scientific">Clostridium botulinum B2 450</name>
    <dbReference type="NCBI Taxonomy" id="1379739"/>
    <lineage>
        <taxon>Bacteria</taxon>
        <taxon>Bacillati</taxon>
        <taxon>Bacillota</taxon>
        <taxon>Clostridia</taxon>
        <taxon>Eubacteriales</taxon>
        <taxon>Clostridiaceae</taxon>
        <taxon>Clostridium</taxon>
    </lineage>
</organism>
<reference evidence="11 12" key="1">
    <citation type="submission" date="2014-06" db="EMBL/GenBank/DDBJ databases">
        <title>Genome characterization of distinct group I Clostridium botulinum lineages.</title>
        <authorList>
            <person name="Giordani F."/>
            <person name="Anselmo A."/>
            <person name="Fillo S."/>
            <person name="Palozzi A.M."/>
            <person name="Fortunato A."/>
            <person name="Gentile B."/>
            <person name="Ciammaruconi A."/>
            <person name="Anniballi F."/>
            <person name="De Medici D."/>
            <person name="Lista F."/>
        </authorList>
    </citation>
    <scope>NUCLEOTIDE SEQUENCE [LARGE SCALE GENOMIC DNA]</scope>
    <source>
        <strain evidence="11 12">B2 450</strain>
    </source>
</reference>
<dbReference type="InterPro" id="IPR030048">
    <property type="entry name" value="SurE"/>
</dbReference>
<comment type="similarity">
    <text evidence="4 9">Belongs to the SurE nucleotidase family.</text>
</comment>
<evidence type="ECO:0000256" key="9">
    <source>
        <dbReference type="HAMAP-Rule" id="MF_00060"/>
    </source>
</evidence>
<evidence type="ECO:0000259" key="10">
    <source>
        <dbReference type="Pfam" id="PF01975"/>
    </source>
</evidence>
<dbReference type="Gene3D" id="3.40.1210.10">
    <property type="entry name" value="Survival protein SurE-like phosphatase/nucleotidase"/>
    <property type="match status" value="1"/>
</dbReference>
<dbReference type="PATRIC" id="fig|1379739.3.peg.536"/>
<comment type="cofactor">
    <cofactor evidence="2">
        <name>Mg(2+)</name>
        <dbReference type="ChEBI" id="CHEBI:18420"/>
    </cofactor>
</comment>
<dbReference type="OrthoDB" id="9780815at2"/>
<dbReference type="EC" id="3.1.3.5" evidence="9"/>
<evidence type="ECO:0000313" key="11">
    <source>
        <dbReference type="EMBL" id="KIS25225.1"/>
    </source>
</evidence>
<comment type="subcellular location">
    <subcellularLocation>
        <location evidence="3 9">Cytoplasm</location>
    </subcellularLocation>
</comment>
<dbReference type="InterPro" id="IPR036523">
    <property type="entry name" value="SurE-like_sf"/>
</dbReference>
<evidence type="ECO:0000256" key="8">
    <source>
        <dbReference type="ARBA" id="ARBA00022801"/>
    </source>
</evidence>
<dbReference type="NCBIfam" id="NF001490">
    <property type="entry name" value="PRK00346.1-4"/>
    <property type="match status" value="1"/>
</dbReference>
<feature type="binding site" evidence="9">
    <location>
        <position position="39"/>
    </location>
    <ligand>
        <name>a divalent metal cation</name>
        <dbReference type="ChEBI" id="CHEBI:60240"/>
    </ligand>
</feature>
<dbReference type="GO" id="GO:0008254">
    <property type="term" value="F:3'-nucleotidase activity"/>
    <property type="evidence" value="ECO:0007669"/>
    <property type="project" value="TreeGrafter"/>
</dbReference>
<evidence type="ECO:0000313" key="12">
    <source>
        <dbReference type="Proteomes" id="UP000032250"/>
    </source>
</evidence>
<keyword evidence="8 9" id="KW-0378">Hydrolase</keyword>
<evidence type="ECO:0000256" key="3">
    <source>
        <dbReference type="ARBA" id="ARBA00004496"/>
    </source>
</evidence>
<proteinExistence type="inferred from homology"/>
<comment type="function">
    <text evidence="9">Nucleotidase that shows phosphatase activity on nucleoside 5'-monophosphates.</text>
</comment>
<evidence type="ECO:0000256" key="5">
    <source>
        <dbReference type="ARBA" id="ARBA00022490"/>
    </source>
</evidence>
<dbReference type="PANTHER" id="PTHR30457:SF12">
    <property type="entry name" value="5'_3'-NUCLEOTIDASE SURE"/>
    <property type="match status" value="1"/>
</dbReference>
<dbReference type="InterPro" id="IPR002828">
    <property type="entry name" value="SurE-like_Pase/nucleotidase"/>
</dbReference>
<dbReference type="FunFam" id="3.40.1210.10:FF:000001">
    <property type="entry name" value="5'/3'-nucleotidase SurE"/>
    <property type="match status" value="1"/>
</dbReference>
<dbReference type="PANTHER" id="PTHR30457">
    <property type="entry name" value="5'-NUCLEOTIDASE SURE"/>
    <property type="match status" value="1"/>
</dbReference>